<dbReference type="GO" id="GO:0005886">
    <property type="term" value="C:plasma membrane"/>
    <property type="evidence" value="ECO:0007669"/>
    <property type="project" value="UniProtKB-SubCell"/>
</dbReference>
<evidence type="ECO:0000256" key="4">
    <source>
        <dbReference type="ARBA" id="ARBA00022692"/>
    </source>
</evidence>
<keyword evidence="8" id="KW-0675">Receptor</keyword>
<feature type="transmembrane region" description="Helical" evidence="10">
    <location>
        <begin position="412"/>
        <end position="432"/>
    </location>
</feature>
<feature type="transmembrane region" description="Helical" evidence="10">
    <location>
        <begin position="384"/>
        <end position="406"/>
    </location>
</feature>
<keyword evidence="12" id="KW-1185">Reference proteome</keyword>
<comment type="subcellular location">
    <subcellularLocation>
        <location evidence="1">Cell membrane</location>
        <topology evidence="1">Multi-pass membrane protein</topology>
    </subcellularLocation>
</comment>
<feature type="transmembrane region" description="Helical" evidence="10">
    <location>
        <begin position="39"/>
        <end position="59"/>
    </location>
</feature>
<dbReference type="InParanoid" id="A0A7R8UCT0"/>
<sequence length="508" mass="58675">MRQKLWKLKDLFRQLDESITSEEDKLFLMMTIKKVQRIFVAYNVIMWISVYSRIVTFLQTHGEIPMLPMWFPFEGKLSKVGNDSKESDNSYLDLVACIESHLIILRIHNILKVIISRTVLIQIVIISISICVNILSIALLALSHAEIIFLLTYSCMIILEILPICYYGDQFLDFSRKFAETAYGTDWIFQRRNFRVAIMLIIQKSQNPDPILAGGIIPILLPTFLSKLWELKDLFNLLDESITSEDDRTFMRITIKKAQRLFIAYNLITWTSAYTRIVTSIQSHGEIPLLPMWFPFEGKLVVFFYQFSCWHFLALQNGSSDMYAPCFFVLLNSHLRILTRRMSKVGNGSKKNDKCYLDLVACIESHLIILRIHNILKDIISKTFLIQIVIISISICVNILSIATLNLPHGEIIFLLSYSCMIILEILPICYYGDKFLDFSRKFADAAYGTDWVYQNQNFRVAILLMIQKSQNPDPILAGGIIPILLPTFLSVIRLAYSVSALFINQFY</sequence>
<keyword evidence="5" id="KW-0552">Olfaction</keyword>
<evidence type="ECO:0000256" key="1">
    <source>
        <dbReference type="ARBA" id="ARBA00004651"/>
    </source>
</evidence>
<keyword evidence="6 10" id="KW-1133">Transmembrane helix</keyword>
<organism evidence="11 12">
    <name type="scientific">Hermetia illucens</name>
    <name type="common">Black soldier fly</name>
    <dbReference type="NCBI Taxonomy" id="343691"/>
    <lineage>
        <taxon>Eukaryota</taxon>
        <taxon>Metazoa</taxon>
        <taxon>Ecdysozoa</taxon>
        <taxon>Arthropoda</taxon>
        <taxon>Hexapoda</taxon>
        <taxon>Insecta</taxon>
        <taxon>Pterygota</taxon>
        <taxon>Neoptera</taxon>
        <taxon>Endopterygota</taxon>
        <taxon>Diptera</taxon>
        <taxon>Brachycera</taxon>
        <taxon>Stratiomyomorpha</taxon>
        <taxon>Stratiomyidae</taxon>
        <taxon>Hermetiinae</taxon>
        <taxon>Hermetia</taxon>
    </lineage>
</organism>
<dbReference type="EMBL" id="LR899009">
    <property type="protein sequence ID" value="CAD7078184.1"/>
    <property type="molecule type" value="Genomic_DNA"/>
</dbReference>
<dbReference type="PANTHER" id="PTHR21137:SF35">
    <property type="entry name" value="ODORANT RECEPTOR 19A-RELATED"/>
    <property type="match status" value="1"/>
</dbReference>
<keyword evidence="2" id="KW-1003">Cell membrane</keyword>
<gene>
    <name evidence="11" type="ORF">HERILL_LOCUS1469</name>
</gene>
<evidence type="ECO:0000313" key="11">
    <source>
        <dbReference type="EMBL" id="CAD7078184.1"/>
    </source>
</evidence>
<evidence type="ECO:0000256" key="6">
    <source>
        <dbReference type="ARBA" id="ARBA00022989"/>
    </source>
</evidence>
<keyword evidence="7 10" id="KW-0472">Membrane</keyword>
<keyword evidence="4 10" id="KW-0812">Transmembrane</keyword>
<evidence type="ECO:0000256" key="9">
    <source>
        <dbReference type="ARBA" id="ARBA00023224"/>
    </source>
</evidence>
<dbReference type="GO" id="GO:0007165">
    <property type="term" value="P:signal transduction"/>
    <property type="evidence" value="ECO:0007669"/>
    <property type="project" value="UniProtKB-KW"/>
</dbReference>
<dbReference type="OrthoDB" id="6604226at2759"/>
<dbReference type="InterPro" id="IPR004117">
    <property type="entry name" value="7tm6_olfct_rcpt"/>
</dbReference>
<evidence type="ECO:0008006" key="13">
    <source>
        <dbReference type="Google" id="ProtNLM"/>
    </source>
</evidence>
<feature type="transmembrane region" description="Helical" evidence="10">
    <location>
        <begin position="90"/>
        <end position="107"/>
    </location>
</feature>
<protein>
    <recommendedName>
        <fullName evidence="13">Odorant receptor</fullName>
    </recommendedName>
</protein>
<proteinExistence type="predicted"/>
<evidence type="ECO:0000256" key="7">
    <source>
        <dbReference type="ARBA" id="ARBA00023136"/>
    </source>
</evidence>
<evidence type="ECO:0000256" key="2">
    <source>
        <dbReference type="ARBA" id="ARBA00022475"/>
    </source>
</evidence>
<dbReference type="PANTHER" id="PTHR21137">
    <property type="entry name" value="ODORANT RECEPTOR"/>
    <property type="match status" value="1"/>
</dbReference>
<evidence type="ECO:0000313" key="12">
    <source>
        <dbReference type="Proteomes" id="UP000594454"/>
    </source>
</evidence>
<keyword evidence="3" id="KW-0716">Sensory transduction</keyword>
<feature type="transmembrane region" description="Helical" evidence="10">
    <location>
        <begin position="147"/>
        <end position="167"/>
    </location>
</feature>
<dbReference type="GO" id="GO:0005549">
    <property type="term" value="F:odorant binding"/>
    <property type="evidence" value="ECO:0007669"/>
    <property type="project" value="InterPro"/>
</dbReference>
<dbReference type="Proteomes" id="UP000594454">
    <property type="component" value="Chromosome 1"/>
</dbReference>
<dbReference type="AlphaFoldDB" id="A0A7R8UCT0"/>
<accession>A0A7R8UCT0</accession>
<dbReference type="Pfam" id="PF02949">
    <property type="entry name" value="7tm_6"/>
    <property type="match status" value="1"/>
</dbReference>
<evidence type="ECO:0000256" key="8">
    <source>
        <dbReference type="ARBA" id="ARBA00023170"/>
    </source>
</evidence>
<evidence type="ECO:0000256" key="5">
    <source>
        <dbReference type="ARBA" id="ARBA00022725"/>
    </source>
</evidence>
<dbReference type="GO" id="GO:0004984">
    <property type="term" value="F:olfactory receptor activity"/>
    <property type="evidence" value="ECO:0007669"/>
    <property type="project" value="InterPro"/>
</dbReference>
<feature type="transmembrane region" description="Helical" evidence="10">
    <location>
        <begin position="119"/>
        <end position="141"/>
    </location>
</feature>
<feature type="transmembrane region" description="Helical" evidence="10">
    <location>
        <begin position="476"/>
        <end position="497"/>
    </location>
</feature>
<evidence type="ECO:0000256" key="10">
    <source>
        <dbReference type="SAM" id="Phobius"/>
    </source>
</evidence>
<keyword evidence="9" id="KW-0807">Transducer</keyword>
<evidence type="ECO:0000256" key="3">
    <source>
        <dbReference type="ARBA" id="ARBA00022606"/>
    </source>
</evidence>
<name>A0A7R8UCT0_HERIL</name>
<reference evidence="11 12" key="1">
    <citation type="submission" date="2020-11" db="EMBL/GenBank/DDBJ databases">
        <authorList>
            <person name="Wallbank WR R."/>
            <person name="Pardo Diaz C."/>
            <person name="Kozak K."/>
            <person name="Martin S."/>
            <person name="Jiggins C."/>
            <person name="Moest M."/>
            <person name="Warren A I."/>
            <person name="Generalovic N T."/>
            <person name="Byers J.R.P. K."/>
            <person name="Montejo-Kovacevich G."/>
            <person name="Yen C E."/>
        </authorList>
    </citation>
    <scope>NUCLEOTIDE SEQUENCE [LARGE SCALE GENOMIC DNA]</scope>
</reference>